<comment type="caution">
    <text evidence="6">The sequence shown here is derived from an EMBL/GenBank/DDBJ whole genome shotgun (WGS) entry which is preliminary data.</text>
</comment>
<dbReference type="InterPro" id="IPR020476">
    <property type="entry name" value="Nudix_hydrolase"/>
</dbReference>
<reference evidence="7" key="1">
    <citation type="journal article" date="2019" name="Int. J. Syst. Evol. Microbiol.">
        <title>The Global Catalogue of Microorganisms (GCM) 10K type strain sequencing project: providing services to taxonomists for standard genome sequencing and annotation.</title>
        <authorList>
            <consortium name="The Broad Institute Genomics Platform"/>
            <consortium name="The Broad Institute Genome Sequencing Center for Infectious Disease"/>
            <person name="Wu L."/>
            <person name="Ma J."/>
        </authorList>
    </citation>
    <scope>NUCLEOTIDE SEQUENCE [LARGE SCALE GENOMIC DNA]</scope>
    <source>
        <strain evidence="7">JCM 10696</strain>
    </source>
</reference>
<dbReference type="RefSeq" id="WP_344236088.1">
    <property type="nucleotide sequence ID" value="NZ_BAAAHH010000001.1"/>
</dbReference>
<keyword evidence="3 4" id="KW-0378">Hydrolase</keyword>
<dbReference type="PROSITE" id="PS00893">
    <property type="entry name" value="NUDIX_BOX"/>
    <property type="match status" value="1"/>
</dbReference>
<evidence type="ECO:0000256" key="3">
    <source>
        <dbReference type="ARBA" id="ARBA00022801"/>
    </source>
</evidence>
<evidence type="ECO:0000256" key="2">
    <source>
        <dbReference type="ARBA" id="ARBA00005582"/>
    </source>
</evidence>
<accession>A0ABN1Q501</accession>
<dbReference type="SUPFAM" id="SSF55811">
    <property type="entry name" value="Nudix"/>
    <property type="match status" value="1"/>
</dbReference>
<dbReference type="EMBL" id="BAAAHH010000001">
    <property type="protein sequence ID" value="GAA0937574.1"/>
    <property type="molecule type" value="Genomic_DNA"/>
</dbReference>
<name>A0ABN1Q501_9ACTN</name>
<sequence>MGKLWPVSVKGVVLDAEKRVLLLRNERREWELPGGRLEETETPEQCVVREISEESGWTAEAGPLLDTWVYEPLPGAKVLIVTYGCRLPENSPPPRLSHEHQEIALFPPEEIDSLTMPEGYKHSIRTWCRRGNEM</sequence>
<evidence type="ECO:0000256" key="4">
    <source>
        <dbReference type="RuleBase" id="RU003476"/>
    </source>
</evidence>
<protein>
    <submittedName>
        <fullName evidence="6">NUDIX hydrolase</fullName>
    </submittedName>
</protein>
<comment type="similarity">
    <text evidence="2 4">Belongs to the Nudix hydrolase family.</text>
</comment>
<proteinExistence type="inferred from homology"/>
<dbReference type="PANTHER" id="PTHR43046">
    <property type="entry name" value="GDP-MANNOSE MANNOSYL HYDROLASE"/>
    <property type="match status" value="1"/>
</dbReference>
<dbReference type="InterPro" id="IPR020084">
    <property type="entry name" value="NUDIX_hydrolase_CS"/>
</dbReference>
<organism evidence="6 7">
    <name type="scientific">Actinocorallia libanotica</name>
    <dbReference type="NCBI Taxonomy" id="46162"/>
    <lineage>
        <taxon>Bacteria</taxon>
        <taxon>Bacillati</taxon>
        <taxon>Actinomycetota</taxon>
        <taxon>Actinomycetes</taxon>
        <taxon>Streptosporangiales</taxon>
        <taxon>Thermomonosporaceae</taxon>
        <taxon>Actinocorallia</taxon>
    </lineage>
</organism>
<dbReference type="InterPro" id="IPR000086">
    <property type="entry name" value="NUDIX_hydrolase_dom"/>
</dbReference>
<dbReference type="CDD" id="cd04699">
    <property type="entry name" value="NUDIX_MutT_Nudt1"/>
    <property type="match status" value="1"/>
</dbReference>
<dbReference type="GO" id="GO:0016787">
    <property type="term" value="F:hydrolase activity"/>
    <property type="evidence" value="ECO:0007669"/>
    <property type="project" value="UniProtKB-KW"/>
</dbReference>
<evidence type="ECO:0000313" key="7">
    <source>
        <dbReference type="Proteomes" id="UP001500665"/>
    </source>
</evidence>
<dbReference type="InterPro" id="IPR015797">
    <property type="entry name" value="NUDIX_hydrolase-like_dom_sf"/>
</dbReference>
<dbReference type="Gene3D" id="3.90.79.10">
    <property type="entry name" value="Nucleoside Triphosphate Pyrophosphohydrolase"/>
    <property type="match status" value="1"/>
</dbReference>
<evidence type="ECO:0000313" key="6">
    <source>
        <dbReference type="EMBL" id="GAA0937574.1"/>
    </source>
</evidence>
<dbReference type="PANTHER" id="PTHR43046:SF16">
    <property type="entry name" value="ADP-RIBOSE PYROPHOSPHATASE YJHB-RELATED"/>
    <property type="match status" value="1"/>
</dbReference>
<gene>
    <name evidence="6" type="ORF">GCM10009550_04450</name>
</gene>
<comment type="cofactor">
    <cofactor evidence="1">
        <name>Mg(2+)</name>
        <dbReference type="ChEBI" id="CHEBI:18420"/>
    </cofactor>
</comment>
<dbReference type="PROSITE" id="PS51462">
    <property type="entry name" value="NUDIX"/>
    <property type="match status" value="1"/>
</dbReference>
<evidence type="ECO:0000259" key="5">
    <source>
        <dbReference type="PROSITE" id="PS51462"/>
    </source>
</evidence>
<dbReference type="PRINTS" id="PR00502">
    <property type="entry name" value="NUDIXFAMILY"/>
</dbReference>
<feature type="domain" description="Nudix hydrolase" evidence="5">
    <location>
        <begin position="4"/>
        <end position="130"/>
    </location>
</feature>
<dbReference type="Pfam" id="PF00293">
    <property type="entry name" value="NUDIX"/>
    <property type="match status" value="1"/>
</dbReference>
<evidence type="ECO:0000256" key="1">
    <source>
        <dbReference type="ARBA" id="ARBA00001946"/>
    </source>
</evidence>
<keyword evidence="7" id="KW-1185">Reference proteome</keyword>
<dbReference type="Proteomes" id="UP001500665">
    <property type="component" value="Unassembled WGS sequence"/>
</dbReference>